<organism evidence="7 8">
    <name type="scientific">Apiospora marii</name>
    <dbReference type="NCBI Taxonomy" id="335849"/>
    <lineage>
        <taxon>Eukaryota</taxon>
        <taxon>Fungi</taxon>
        <taxon>Dikarya</taxon>
        <taxon>Ascomycota</taxon>
        <taxon>Pezizomycotina</taxon>
        <taxon>Sordariomycetes</taxon>
        <taxon>Xylariomycetidae</taxon>
        <taxon>Amphisphaeriales</taxon>
        <taxon>Apiosporaceae</taxon>
        <taxon>Apiospora</taxon>
    </lineage>
</organism>
<dbReference type="Pfam" id="PF01544">
    <property type="entry name" value="CorA"/>
    <property type="match status" value="1"/>
</dbReference>
<evidence type="ECO:0000313" key="7">
    <source>
        <dbReference type="EMBL" id="KAK7994282.1"/>
    </source>
</evidence>
<evidence type="ECO:0000256" key="2">
    <source>
        <dbReference type="ARBA" id="ARBA00022692"/>
    </source>
</evidence>
<comment type="caution">
    <text evidence="7">The sequence shown here is derived from an EMBL/GenBank/DDBJ whole genome shotgun (WGS) entry which is preliminary data.</text>
</comment>
<comment type="subcellular location">
    <subcellularLocation>
        <location evidence="1">Membrane</location>
        <topology evidence="1">Multi-pass membrane protein</topology>
    </subcellularLocation>
</comment>
<evidence type="ECO:0000256" key="3">
    <source>
        <dbReference type="ARBA" id="ARBA00022989"/>
    </source>
</evidence>
<feature type="transmembrane region" description="Helical" evidence="6">
    <location>
        <begin position="498"/>
        <end position="517"/>
    </location>
</feature>
<evidence type="ECO:0000313" key="8">
    <source>
        <dbReference type="Proteomes" id="UP001396898"/>
    </source>
</evidence>
<dbReference type="InterPro" id="IPR045863">
    <property type="entry name" value="CorA_TM1_TM2"/>
</dbReference>
<dbReference type="Gene3D" id="1.20.58.340">
    <property type="entry name" value="Magnesium transport protein CorA, transmembrane region"/>
    <property type="match status" value="1"/>
</dbReference>
<keyword evidence="3 6" id="KW-1133">Transmembrane helix</keyword>
<feature type="transmembrane region" description="Helical" evidence="6">
    <location>
        <begin position="464"/>
        <end position="486"/>
    </location>
</feature>
<dbReference type="EMBL" id="JAQQWI010000024">
    <property type="protein sequence ID" value="KAK7994282.1"/>
    <property type="molecule type" value="Genomic_DNA"/>
</dbReference>
<sequence>MDISGTTAIDGPQEPGRDPGARRQGGTLDPNKYRKLINKHSTITISTSIFSGHEYEALANFLNETDPKPVRRHNDIENEAIAYTWLGEKEAAPKSIGRELPQFPSSSGTLVFLRGYQTPRRILEIGSAYRLDPEFFQRHLDFLHRSRRPKQSLMSRIPSSQKAILRLSITTVGRLNKPLVKNNINKARTEASRRMEEYLTSLRTHQHNSGASIVRTFAMHDLKEFSIEQMATIIICKKPKDNAWLCFVWLDAGDREQDDPMGPWLGDDSQSTVFEPIPLYRHKIALEHHWIEDPPFQPPHGHEIKQSIRSLPYFYGQKIHGLSAQKDPFYALNGLFSFVASSELFFLNLIEEQISRNMDSSVDKKSDAMESHANLAFFSRIIQEHVQHITNTLSTITSHPLNDVWPKQDDQTTESASIWLSRDMSSVLEKAEALQSACVRGMDVIMTRSSLEEAKLSVSQNQRVLKLTVLASFFAPLAFTTSLFGMNFVTPSTEQGPWLVVTIAAPLVTVALLILTWDQSFVENIVLTTGNVTVETVEFAMQLQIINATFLLCLGAHAASSISEVLRSLPNGGYITEMPDPNKSNLVNITDLDGKPVPGSPFTIDNDTRARRPHTHNQDTWGCVDGEMLDQVNWWVGRGALDAWCGDHEGQGRMLLQDHIYSWQYNGTTAFICSYDGDQSCLGQDYVAHMRSIASYCGELGAGWYYQVAGNQLTQQPHENAGL</sequence>
<name>A0ABR1QZX2_9PEZI</name>
<dbReference type="Proteomes" id="UP001396898">
    <property type="component" value="Unassembled WGS sequence"/>
</dbReference>
<proteinExistence type="predicted"/>
<feature type="region of interest" description="Disordered" evidence="5">
    <location>
        <begin position="1"/>
        <end position="31"/>
    </location>
</feature>
<accession>A0ABR1QZX2</accession>
<evidence type="ECO:0000256" key="5">
    <source>
        <dbReference type="SAM" id="MobiDB-lite"/>
    </source>
</evidence>
<keyword evidence="2 6" id="KW-0812">Transmembrane</keyword>
<keyword evidence="4 6" id="KW-0472">Membrane</keyword>
<gene>
    <name evidence="7" type="ORF">PG991_015870</name>
</gene>
<reference evidence="7 8" key="1">
    <citation type="submission" date="2023-01" db="EMBL/GenBank/DDBJ databases">
        <title>Analysis of 21 Apiospora genomes using comparative genomics revels a genus with tremendous synthesis potential of carbohydrate active enzymes and secondary metabolites.</title>
        <authorList>
            <person name="Sorensen T."/>
        </authorList>
    </citation>
    <scope>NUCLEOTIDE SEQUENCE [LARGE SCALE GENOMIC DNA]</scope>
    <source>
        <strain evidence="7 8">CBS 20057</strain>
    </source>
</reference>
<evidence type="ECO:0000256" key="4">
    <source>
        <dbReference type="ARBA" id="ARBA00023136"/>
    </source>
</evidence>
<keyword evidence="8" id="KW-1185">Reference proteome</keyword>
<evidence type="ECO:0000256" key="1">
    <source>
        <dbReference type="ARBA" id="ARBA00004141"/>
    </source>
</evidence>
<dbReference type="SUPFAM" id="SSF144083">
    <property type="entry name" value="Magnesium transport protein CorA, transmembrane region"/>
    <property type="match status" value="1"/>
</dbReference>
<protein>
    <submittedName>
        <fullName evidence="7">Uncharacterized protein</fullName>
    </submittedName>
</protein>
<evidence type="ECO:0000256" key="6">
    <source>
        <dbReference type="SAM" id="Phobius"/>
    </source>
</evidence>
<dbReference type="InterPro" id="IPR002523">
    <property type="entry name" value="MgTranspt_CorA/ZnTranspt_ZntB"/>
</dbReference>